<keyword evidence="3" id="KW-0804">Transcription</keyword>
<proteinExistence type="predicted"/>
<evidence type="ECO:0000313" key="6">
    <source>
        <dbReference type="Proteomes" id="UP001595755"/>
    </source>
</evidence>
<sequence>MVNIESISELHDILGCTKPKHPLITLIDYNTVNPRDSYYNVPFKLNFYMISLKNNAECELIYGRKYYDFHEGSLMFTAPGQILAKGSRSGNEKRDGWMLVFHPDLIRGSALWHKLPEYSFFEYEANEALHLSDQEKEIVDRIVSHIQVEYSGNLDTYSNDLLLSNLEVLLNYAKRFYGRQFITRTAAVKDSVVKFERLLQEHCTTEAIEKAGMPSVKRLAQEMGYSPNYLSDMLKKETGKTAQEFIKLHMLEIAKRLLLTTKDPIYLIAERLGFEQPSSFTKFIKMQLGVSPAEYRRLKAE</sequence>
<keyword evidence="6" id="KW-1185">Reference proteome</keyword>
<dbReference type="PANTHER" id="PTHR43280">
    <property type="entry name" value="ARAC-FAMILY TRANSCRIPTIONAL REGULATOR"/>
    <property type="match status" value="1"/>
</dbReference>
<dbReference type="Proteomes" id="UP001595755">
    <property type="component" value="Unassembled WGS sequence"/>
</dbReference>
<gene>
    <name evidence="5" type="ORF">ACFO1S_23000</name>
</gene>
<dbReference type="SMART" id="SM00342">
    <property type="entry name" value="HTH_ARAC"/>
    <property type="match status" value="1"/>
</dbReference>
<dbReference type="InterPro" id="IPR009057">
    <property type="entry name" value="Homeodomain-like_sf"/>
</dbReference>
<evidence type="ECO:0000256" key="2">
    <source>
        <dbReference type="ARBA" id="ARBA00023125"/>
    </source>
</evidence>
<accession>A0ABV8SFF0</accession>
<dbReference type="EMBL" id="JBHSED010000058">
    <property type="protein sequence ID" value="MFC4306296.1"/>
    <property type="molecule type" value="Genomic_DNA"/>
</dbReference>
<dbReference type="Gene3D" id="1.10.10.60">
    <property type="entry name" value="Homeodomain-like"/>
    <property type="match status" value="2"/>
</dbReference>
<dbReference type="SUPFAM" id="SSF46689">
    <property type="entry name" value="Homeodomain-like"/>
    <property type="match status" value="1"/>
</dbReference>
<evidence type="ECO:0000313" key="5">
    <source>
        <dbReference type="EMBL" id="MFC4306296.1"/>
    </source>
</evidence>
<reference evidence="6" key="1">
    <citation type="journal article" date="2019" name="Int. J. Syst. Evol. Microbiol.">
        <title>The Global Catalogue of Microorganisms (GCM) 10K type strain sequencing project: providing services to taxonomists for standard genome sequencing and annotation.</title>
        <authorList>
            <consortium name="The Broad Institute Genomics Platform"/>
            <consortium name="The Broad Institute Genome Sequencing Center for Infectious Disease"/>
            <person name="Wu L."/>
            <person name="Ma J."/>
        </authorList>
    </citation>
    <scope>NUCLEOTIDE SEQUENCE [LARGE SCALE GENOMIC DNA]</scope>
    <source>
        <strain evidence="6">CGMCC 4.1641</strain>
    </source>
</reference>
<dbReference type="Pfam" id="PF12833">
    <property type="entry name" value="HTH_18"/>
    <property type="match status" value="1"/>
</dbReference>
<dbReference type="PANTHER" id="PTHR43280:SF32">
    <property type="entry name" value="TRANSCRIPTIONAL REGULATORY PROTEIN"/>
    <property type="match status" value="1"/>
</dbReference>
<feature type="domain" description="HTH araC/xylS-type" evidence="4">
    <location>
        <begin position="193"/>
        <end position="298"/>
    </location>
</feature>
<keyword evidence="1" id="KW-0805">Transcription regulation</keyword>
<dbReference type="PROSITE" id="PS01124">
    <property type="entry name" value="HTH_ARAC_FAMILY_2"/>
    <property type="match status" value="1"/>
</dbReference>
<protein>
    <submittedName>
        <fullName evidence="5">Helix-turn-helix domain-containing protein</fullName>
    </submittedName>
</protein>
<evidence type="ECO:0000256" key="1">
    <source>
        <dbReference type="ARBA" id="ARBA00023015"/>
    </source>
</evidence>
<evidence type="ECO:0000259" key="4">
    <source>
        <dbReference type="PROSITE" id="PS01124"/>
    </source>
</evidence>
<comment type="caution">
    <text evidence="5">The sequence shown here is derived from an EMBL/GenBank/DDBJ whole genome shotgun (WGS) entry which is preliminary data.</text>
</comment>
<evidence type="ECO:0000256" key="3">
    <source>
        <dbReference type="ARBA" id="ARBA00023163"/>
    </source>
</evidence>
<organism evidence="5 6">
    <name type="scientific">Cohnella boryungensis</name>
    <dbReference type="NCBI Taxonomy" id="768479"/>
    <lineage>
        <taxon>Bacteria</taxon>
        <taxon>Bacillati</taxon>
        <taxon>Bacillota</taxon>
        <taxon>Bacilli</taxon>
        <taxon>Bacillales</taxon>
        <taxon>Paenibacillaceae</taxon>
        <taxon>Cohnella</taxon>
    </lineage>
</organism>
<dbReference type="RefSeq" id="WP_204601635.1">
    <property type="nucleotide sequence ID" value="NZ_JBHSED010000058.1"/>
</dbReference>
<keyword evidence="2" id="KW-0238">DNA-binding</keyword>
<dbReference type="InterPro" id="IPR018060">
    <property type="entry name" value="HTH_AraC"/>
</dbReference>
<name>A0ABV8SFF0_9BACL</name>